<dbReference type="PATRIC" id="fig|1430899.3.peg.382"/>
<proteinExistence type="predicted"/>
<comment type="caution">
    <text evidence="1">The sequence shown here is derived from an EMBL/GenBank/DDBJ whole genome shotgun (WGS) entry which is preliminary data.</text>
</comment>
<dbReference type="Proteomes" id="UP000052258">
    <property type="component" value="Unassembled WGS sequence"/>
</dbReference>
<keyword evidence="2" id="KW-1185">Reference proteome</keyword>
<protein>
    <submittedName>
        <fullName evidence="1">Uncharacterized protein</fullName>
    </submittedName>
</protein>
<evidence type="ECO:0000313" key="1">
    <source>
        <dbReference type="EMBL" id="KMT60953.1"/>
    </source>
</evidence>
<gene>
    <name evidence="1" type="ORF">X560_0373</name>
</gene>
<accession>A0A0J8GJM9</accession>
<dbReference type="AlphaFoldDB" id="A0A0J8GJM9"/>
<sequence length="51" mass="6028">MSQEHIPLRQVKEDEFEEVATRISVSQVYGLKEFILHVLREEEQKKGEDAK</sequence>
<organism evidence="1 2">
    <name type="scientific">Listeria fleischmannii 1991</name>
    <dbReference type="NCBI Taxonomy" id="1430899"/>
    <lineage>
        <taxon>Bacteria</taxon>
        <taxon>Bacillati</taxon>
        <taxon>Bacillota</taxon>
        <taxon>Bacilli</taxon>
        <taxon>Bacillales</taxon>
        <taxon>Listeriaceae</taxon>
        <taxon>Listeria</taxon>
    </lineage>
</organism>
<dbReference type="EMBL" id="AZHO01000005">
    <property type="protein sequence ID" value="KMT60953.1"/>
    <property type="molecule type" value="Genomic_DNA"/>
</dbReference>
<evidence type="ECO:0000313" key="2">
    <source>
        <dbReference type="Proteomes" id="UP000052258"/>
    </source>
</evidence>
<reference evidence="1 2" key="1">
    <citation type="journal article" date="2015" name="Genome Biol. Evol.">
        <title>Comparative Genomics of Listeria Sensu Lato: Genus-Wide Differences in Evolutionary Dynamics and the Progressive Gain of Complex, Potentially Pathogenicity-Related Traits through Lateral Gene Transfer.</title>
        <authorList>
            <person name="Chiara M."/>
            <person name="Caruso M."/>
            <person name="D'Erchia A.M."/>
            <person name="Manzari C."/>
            <person name="Fraccalvieri R."/>
            <person name="Goffredo E."/>
            <person name="Latorre L."/>
            <person name="Miccolupo A."/>
            <person name="Padalino I."/>
            <person name="Santagada G."/>
            <person name="Chiocco D."/>
            <person name="Pesole G."/>
            <person name="Horner D.S."/>
            <person name="Parisi A."/>
        </authorList>
    </citation>
    <scope>NUCLEOTIDE SEQUENCE [LARGE SCALE GENOMIC DNA]</scope>
    <source>
        <strain evidence="1 2">1991</strain>
    </source>
</reference>
<dbReference type="RefSeq" id="WP_159099773.1">
    <property type="nucleotide sequence ID" value="NZ_KQ130610.1"/>
</dbReference>
<name>A0A0J8GJM9_9LIST</name>